<comment type="caution">
    <text evidence="2">The sequence shown here is derived from an EMBL/GenBank/DDBJ whole genome shotgun (WGS) entry which is preliminary data.</text>
</comment>
<dbReference type="Proteomes" id="UP000663881">
    <property type="component" value="Unassembled WGS sequence"/>
</dbReference>
<dbReference type="AlphaFoldDB" id="A0A820CP99"/>
<dbReference type="EMBL" id="CAJOAY010010381">
    <property type="protein sequence ID" value="CAF4220766.1"/>
    <property type="molecule type" value="Genomic_DNA"/>
</dbReference>
<name>A0A820CP99_9BILA</name>
<accession>A0A820CP99</accession>
<organism evidence="2 3">
    <name type="scientific">Adineta steineri</name>
    <dbReference type="NCBI Taxonomy" id="433720"/>
    <lineage>
        <taxon>Eukaryota</taxon>
        <taxon>Metazoa</taxon>
        <taxon>Spiralia</taxon>
        <taxon>Gnathifera</taxon>
        <taxon>Rotifera</taxon>
        <taxon>Eurotatoria</taxon>
        <taxon>Bdelloidea</taxon>
        <taxon>Adinetida</taxon>
        <taxon>Adinetidae</taxon>
        <taxon>Adineta</taxon>
    </lineage>
</organism>
<proteinExistence type="predicted"/>
<keyword evidence="1" id="KW-0812">Transmembrane</keyword>
<keyword evidence="1" id="KW-1133">Transmembrane helix</keyword>
<keyword evidence="1" id="KW-0472">Membrane</keyword>
<evidence type="ECO:0000256" key="1">
    <source>
        <dbReference type="SAM" id="Phobius"/>
    </source>
</evidence>
<feature type="non-terminal residue" evidence="2">
    <location>
        <position position="76"/>
    </location>
</feature>
<feature type="transmembrane region" description="Helical" evidence="1">
    <location>
        <begin position="6"/>
        <end position="29"/>
    </location>
</feature>
<gene>
    <name evidence="2" type="ORF">OKA104_LOCUS42029</name>
</gene>
<reference evidence="2" key="1">
    <citation type="submission" date="2021-02" db="EMBL/GenBank/DDBJ databases">
        <authorList>
            <person name="Nowell W R."/>
        </authorList>
    </citation>
    <scope>NUCLEOTIDE SEQUENCE</scope>
</reference>
<evidence type="ECO:0000313" key="2">
    <source>
        <dbReference type="EMBL" id="CAF4220766.1"/>
    </source>
</evidence>
<sequence>MGIKSNIINVLFISILIDFLEFTIILPLLPKILTYYGSQVDANHDTLYHKTMSFVQFIRDLTGAPNDAKWNSVLFG</sequence>
<protein>
    <submittedName>
        <fullName evidence="2">Uncharacterized protein</fullName>
    </submittedName>
</protein>
<evidence type="ECO:0000313" key="3">
    <source>
        <dbReference type="Proteomes" id="UP000663881"/>
    </source>
</evidence>